<dbReference type="InterPro" id="IPR029071">
    <property type="entry name" value="Ubiquitin-like_domsf"/>
</dbReference>
<keyword evidence="8" id="KW-1185">Reference proteome</keyword>
<dbReference type="InterPro" id="IPR001012">
    <property type="entry name" value="UBX_dom"/>
</dbReference>
<dbReference type="InterPro" id="IPR009060">
    <property type="entry name" value="UBA-like_sf"/>
</dbReference>
<dbReference type="CDD" id="cd14302">
    <property type="entry name" value="UBA_UBXN1"/>
    <property type="match status" value="1"/>
</dbReference>
<accession>A0ABN8PGM2</accession>
<dbReference type="SMART" id="SM00165">
    <property type="entry name" value="UBA"/>
    <property type="match status" value="1"/>
</dbReference>
<dbReference type="InterPro" id="IPR015940">
    <property type="entry name" value="UBA"/>
</dbReference>
<feature type="domain" description="UBA" evidence="5">
    <location>
        <begin position="1"/>
        <end position="39"/>
    </location>
</feature>
<organism evidence="7 8">
    <name type="scientific">Porites lobata</name>
    <dbReference type="NCBI Taxonomy" id="104759"/>
    <lineage>
        <taxon>Eukaryota</taxon>
        <taxon>Metazoa</taxon>
        <taxon>Cnidaria</taxon>
        <taxon>Anthozoa</taxon>
        <taxon>Hexacorallia</taxon>
        <taxon>Scleractinia</taxon>
        <taxon>Fungiina</taxon>
        <taxon>Poritidae</taxon>
        <taxon>Porites</taxon>
    </lineage>
</organism>
<evidence type="ECO:0008006" key="9">
    <source>
        <dbReference type="Google" id="ProtNLM"/>
    </source>
</evidence>
<dbReference type="Gene3D" id="1.10.8.10">
    <property type="entry name" value="DNA helicase RuvA subunit, C-terminal domain"/>
    <property type="match status" value="1"/>
</dbReference>
<evidence type="ECO:0000259" key="6">
    <source>
        <dbReference type="PROSITE" id="PS50033"/>
    </source>
</evidence>
<comment type="caution">
    <text evidence="7">The sequence shown here is derived from an EMBL/GenBank/DDBJ whole genome shotgun (WGS) entry which is preliminary data.</text>
</comment>
<dbReference type="PROSITE" id="PS00028">
    <property type="entry name" value="ZINC_FINGER_C2H2_1"/>
    <property type="match status" value="1"/>
</dbReference>
<dbReference type="InterPro" id="IPR041923">
    <property type="entry name" value="UBA_UBXN1"/>
</dbReference>
<evidence type="ECO:0000256" key="4">
    <source>
        <dbReference type="SAM" id="MobiDB-lite"/>
    </source>
</evidence>
<dbReference type="Pfam" id="PF24560">
    <property type="entry name" value="zf-C2H2_OTU1_C"/>
    <property type="match status" value="1"/>
</dbReference>
<comment type="subcellular location">
    <subcellularLocation>
        <location evidence="1">Cytoplasm</location>
    </subcellularLocation>
</comment>
<dbReference type="PANTHER" id="PTHR46340:SF1">
    <property type="entry name" value="UBX DOMAIN-CONTAINING PROTEIN 1"/>
    <property type="match status" value="1"/>
</dbReference>
<dbReference type="InterPro" id="IPR013087">
    <property type="entry name" value="Znf_C2H2_type"/>
</dbReference>
<dbReference type="SUPFAM" id="SSF54236">
    <property type="entry name" value="Ubiquitin-like"/>
    <property type="match status" value="1"/>
</dbReference>
<feature type="domain" description="UBX" evidence="6">
    <location>
        <begin position="253"/>
        <end position="331"/>
    </location>
</feature>
<keyword evidence="3" id="KW-0175">Coiled coil</keyword>
<dbReference type="Pfam" id="PF00789">
    <property type="entry name" value="UBX"/>
    <property type="match status" value="1"/>
</dbReference>
<dbReference type="InterPro" id="IPR057766">
    <property type="entry name" value="Znf-C2H2_OTU1-like_C"/>
</dbReference>
<evidence type="ECO:0000259" key="5">
    <source>
        <dbReference type="PROSITE" id="PS50030"/>
    </source>
</evidence>
<dbReference type="SMART" id="SM00166">
    <property type="entry name" value="UBX"/>
    <property type="match status" value="1"/>
</dbReference>
<evidence type="ECO:0000256" key="2">
    <source>
        <dbReference type="ARBA" id="ARBA00022490"/>
    </source>
</evidence>
<dbReference type="PROSITE" id="PS50033">
    <property type="entry name" value="UBX"/>
    <property type="match status" value="1"/>
</dbReference>
<feature type="compositionally biased region" description="Polar residues" evidence="4">
    <location>
        <begin position="76"/>
        <end position="92"/>
    </location>
</feature>
<name>A0ABN8PGM2_9CNID</name>
<evidence type="ECO:0000256" key="1">
    <source>
        <dbReference type="ARBA" id="ARBA00004496"/>
    </source>
</evidence>
<dbReference type="EMBL" id="CALNXK010000065">
    <property type="protein sequence ID" value="CAH3140773.1"/>
    <property type="molecule type" value="Genomic_DNA"/>
</dbReference>
<sequence>MSEIDTLVEMGFPRNRVEKALSVTGNKGLEVAMEWLIAHSEDPDIDKPYQPPAGHVLGASDTTTFGAEGGSEKTPVENSELSTNTADTIEQPQQALSLVCDDCGKRLRSENDVQLHAARSGHSNFSESTEEIKPLTEEEKKQQAERLQQRLKERREQRLEQEKKQKEKARRVTGKRIDKYKGKVNIQEAKKIADERRREKMEEKLAKQRVKEQIARDKAERAEKFGKGGGVPANTQPTVSVGAVPSQPPAEKKQHSTSKLQFRLTNGSAITGTFQATDTLETVCAYINENRTDGSTPFKLMTTFPRKTYTDGDLGMSLRDAGLVPSAVLILTKI</sequence>
<keyword evidence="2" id="KW-0963">Cytoplasm</keyword>
<evidence type="ECO:0000313" key="7">
    <source>
        <dbReference type="EMBL" id="CAH3140773.1"/>
    </source>
</evidence>
<protein>
    <recommendedName>
        <fullName evidence="9">UBX domain-containing protein 1</fullName>
    </recommendedName>
</protein>
<feature type="compositionally biased region" description="Basic and acidic residues" evidence="4">
    <location>
        <begin position="130"/>
        <end position="165"/>
    </location>
</feature>
<dbReference type="Proteomes" id="UP001159405">
    <property type="component" value="Unassembled WGS sequence"/>
</dbReference>
<evidence type="ECO:0000256" key="3">
    <source>
        <dbReference type="ARBA" id="ARBA00023054"/>
    </source>
</evidence>
<dbReference type="PROSITE" id="PS50030">
    <property type="entry name" value="UBA"/>
    <property type="match status" value="1"/>
</dbReference>
<reference evidence="7 8" key="1">
    <citation type="submission" date="2022-05" db="EMBL/GenBank/DDBJ databases">
        <authorList>
            <consortium name="Genoscope - CEA"/>
            <person name="William W."/>
        </authorList>
    </citation>
    <scope>NUCLEOTIDE SEQUENCE [LARGE SCALE GENOMIC DNA]</scope>
</reference>
<proteinExistence type="predicted"/>
<evidence type="ECO:0000313" key="8">
    <source>
        <dbReference type="Proteomes" id="UP001159405"/>
    </source>
</evidence>
<feature type="region of interest" description="Disordered" evidence="4">
    <location>
        <begin position="116"/>
        <end position="178"/>
    </location>
</feature>
<dbReference type="PANTHER" id="PTHR46340">
    <property type="entry name" value="UBX DOMAIN-CONTAINING PROTEIN 1"/>
    <property type="match status" value="1"/>
</dbReference>
<dbReference type="SUPFAM" id="SSF46934">
    <property type="entry name" value="UBA-like"/>
    <property type="match status" value="1"/>
</dbReference>
<feature type="region of interest" description="Disordered" evidence="4">
    <location>
        <begin position="44"/>
        <end position="92"/>
    </location>
</feature>
<dbReference type="Pfam" id="PF22562">
    <property type="entry name" value="UBA_7"/>
    <property type="match status" value="1"/>
</dbReference>
<gene>
    <name evidence="7" type="ORF">PLOB_00041377</name>
</gene>
<dbReference type="Gene3D" id="3.10.20.90">
    <property type="entry name" value="Phosphatidylinositol 3-kinase Catalytic Subunit, Chain A, domain 1"/>
    <property type="match status" value="1"/>
</dbReference>